<comment type="caution">
    <text evidence="1">The sequence shown here is derived from an EMBL/GenBank/DDBJ whole genome shotgun (WGS) entry which is preliminary data.</text>
</comment>
<gene>
    <name evidence="1" type="ORF">RRG08_032997</name>
</gene>
<dbReference type="Proteomes" id="UP001283361">
    <property type="component" value="Unassembled WGS sequence"/>
</dbReference>
<organism evidence="1 2">
    <name type="scientific">Elysia crispata</name>
    <name type="common">lettuce slug</name>
    <dbReference type="NCBI Taxonomy" id="231223"/>
    <lineage>
        <taxon>Eukaryota</taxon>
        <taxon>Metazoa</taxon>
        <taxon>Spiralia</taxon>
        <taxon>Lophotrochozoa</taxon>
        <taxon>Mollusca</taxon>
        <taxon>Gastropoda</taxon>
        <taxon>Heterobranchia</taxon>
        <taxon>Euthyneura</taxon>
        <taxon>Panpulmonata</taxon>
        <taxon>Sacoglossa</taxon>
        <taxon>Placobranchoidea</taxon>
        <taxon>Plakobranchidae</taxon>
        <taxon>Elysia</taxon>
    </lineage>
</organism>
<evidence type="ECO:0000313" key="2">
    <source>
        <dbReference type="Proteomes" id="UP001283361"/>
    </source>
</evidence>
<accession>A0AAE0YSB8</accession>
<protein>
    <submittedName>
        <fullName evidence="1">Uncharacterized protein</fullName>
    </submittedName>
</protein>
<dbReference type="EMBL" id="JAWDGP010005555">
    <property type="protein sequence ID" value="KAK3756112.1"/>
    <property type="molecule type" value="Genomic_DNA"/>
</dbReference>
<sequence>MQVRRSQLYVRPDDITLQISTGPPYLRSSLDHNSLEAPTTTVSREQYVISLSPSTRRIVARSKLQTRVSIFKEIRSGVHVFREDNHDLLKPSRLLWA</sequence>
<proteinExistence type="predicted"/>
<dbReference type="AlphaFoldDB" id="A0AAE0YSB8"/>
<reference evidence="1" key="1">
    <citation type="journal article" date="2023" name="G3 (Bethesda)">
        <title>A reference genome for the long-term kleptoplast-retaining sea slug Elysia crispata morphotype clarki.</title>
        <authorList>
            <person name="Eastman K.E."/>
            <person name="Pendleton A.L."/>
            <person name="Shaikh M.A."/>
            <person name="Suttiyut T."/>
            <person name="Ogas R."/>
            <person name="Tomko P."/>
            <person name="Gavelis G."/>
            <person name="Widhalm J.R."/>
            <person name="Wisecaver J.H."/>
        </authorList>
    </citation>
    <scope>NUCLEOTIDE SEQUENCE</scope>
    <source>
        <strain evidence="1">ECLA1</strain>
    </source>
</reference>
<evidence type="ECO:0000313" key="1">
    <source>
        <dbReference type="EMBL" id="KAK3756112.1"/>
    </source>
</evidence>
<keyword evidence="2" id="KW-1185">Reference proteome</keyword>
<name>A0AAE0YSB8_9GAST</name>